<evidence type="ECO:0000256" key="2">
    <source>
        <dbReference type="SAM" id="Phobius"/>
    </source>
</evidence>
<keyword evidence="2" id="KW-0472">Membrane</keyword>
<keyword evidence="2" id="KW-0812">Transmembrane</keyword>
<dbReference type="GeneID" id="112542115"/>
<feature type="region of interest" description="Disordered" evidence="1">
    <location>
        <begin position="143"/>
        <end position="176"/>
    </location>
</feature>
<dbReference type="PANTHER" id="PTHR37360">
    <property type="entry name" value="FRAGILE X MENTAL RETARDATION 1 NEIGHBOR PROTEIN"/>
    <property type="match status" value="1"/>
</dbReference>
<dbReference type="AlphaFoldDB" id="A0A9F5MXF0"/>
<evidence type="ECO:0000313" key="3">
    <source>
        <dbReference type="Proteomes" id="UP000695026"/>
    </source>
</evidence>
<dbReference type="PANTHER" id="PTHR37360:SF1">
    <property type="entry name" value="FMR1 NEIGHBOR PROTEIN"/>
    <property type="match status" value="1"/>
</dbReference>
<proteinExistence type="predicted"/>
<dbReference type="Proteomes" id="UP000695026">
    <property type="component" value="Unplaced"/>
</dbReference>
<keyword evidence="3" id="KW-1185">Reference proteome</keyword>
<dbReference type="CTD" id="158521"/>
<gene>
    <name evidence="4" type="primary">FMR1NB</name>
</gene>
<evidence type="ECO:0000256" key="1">
    <source>
        <dbReference type="SAM" id="MobiDB-lite"/>
    </source>
</evidence>
<dbReference type="OrthoDB" id="9837391at2759"/>
<sequence length="176" mass="19758">MRFVLQLLAKYLYVLYHAVNPSFSLPVLEVQNESHVVPIKPRTKPEAISEQVVNFFHPVTCWPKGNQGAVACKAGDYINKTLCLEHKCCVSSIKLIRLDCYTPFEDRPQQILRIFGVGIGGTMIVACLPFCCFIVERSPCANPLRRAPKEDDTEEESEDSEDTEDTEESSDSQSAD</sequence>
<accession>A0A9F5MXF0</accession>
<evidence type="ECO:0000313" key="4">
    <source>
        <dbReference type="RefSeq" id="XP_025029884.1"/>
    </source>
</evidence>
<organism evidence="3 4">
    <name type="scientific">Python bivittatus</name>
    <name type="common">Burmese python</name>
    <name type="synonym">Python molurus bivittatus</name>
    <dbReference type="NCBI Taxonomy" id="176946"/>
    <lineage>
        <taxon>Eukaryota</taxon>
        <taxon>Metazoa</taxon>
        <taxon>Chordata</taxon>
        <taxon>Craniata</taxon>
        <taxon>Vertebrata</taxon>
        <taxon>Euteleostomi</taxon>
        <taxon>Lepidosauria</taxon>
        <taxon>Squamata</taxon>
        <taxon>Bifurcata</taxon>
        <taxon>Unidentata</taxon>
        <taxon>Episquamata</taxon>
        <taxon>Toxicofera</taxon>
        <taxon>Serpentes</taxon>
        <taxon>Henophidia</taxon>
        <taxon>Pythonidae</taxon>
        <taxon>Python</taxon>
    </lineage>
</organism>
<dbReference type="RefSeq" id="XP_025029884.1">
    <property type="nucleotide sequence ID" value="XM_025174116.1"/>
</dbReference>
<name>A0A9F5MXF0_PYTBI</name>
<reference evidence="4" key="1">
    <citation type="submission" date="2025-08" db="UniProtKB">
        <authorList>
            <consortium name="RefSeq"/>
        </authorList>
    </citation>
    <scope>IDENTIFICATION</scope>
    <source>
        <tissue evidence="4">Liver</tissue>
    </source>
</reference>
<dbReference type="OMA" id="CCFIVER"/>
<dbReference type="InterPro" id="IPR055331">
    <property type="entry name" value="FMR1-like"/>
</dbReference>
<feature type="compositionally biased region" description="Acidic residues" evidence="1">
    <location>
        <begin position="151"/>
        <end position="170"/>
    </location>
</feature>
<protein>
    <submittedName>
        <fullName evidence="4">Fragile X mental retardation 1 neighbor protein</fullName>
    </submittedName>
</protein>
<feature type="transmembrane region" description="Helical" evidence="2">
    <location>
        <begin position="111"/>
        <end position="135"/>
    </location>
</feature>
<keyword evidence="2" id="KW-1133">Transmembrane helix</keyword>
<dbReference type="KEGG" id="pbi:112542115"/>